<dbReference type="Proteomes" id="UP001206925">
    <property type="component" value="Unassembled WGS sequence"/>
</dbReference>
<accession>A0AAD5GX44</accession>
<dbReference type="AlphaFoldDB" id="A0AAD5GX44"/>
<evidence type="ECO:0000256" key="1">
    <source>
        <dbReference type="SAM" id="Phobius"/>
    </source>
</evidence>
<comment type="caution">
    <text evidence="2">The sequence shown here is derived from an EMBL/GenBank/DDBJ whole genome shotgun (WGS) entry which is preliminary data.</text>
</comment>
<keyword evidence="3" id="KW-1185">Reference proteome</keyword>
<evidence type="ECO:0000313" key="2">
    <source>
        <dbReference type="EMBL" id="KAI7756249.1"/>
    </source>
</evidence>
<evidence type="ECO:0000313" key="3">
    <source>
        <dbReference type="Proteomes" id="UP001206925"/>
    </source>
</evidence>
<feature type="transmembrane region" description="Helical" evidence="1">
    <location>
        <begin position="108"/>
        <end position="126"/>
    </location>
</feature>
<protein>
    <submittedName>
        <fullName evidence="2">Uncharacterized protein</fullName>
    </submittedName>
</protein>
<dbReference type="EMBL" id="JAMZMK010000495">
    <property type="protein sequence ID" value="KAI7756249.1"/>
    <property type="molecule type" value="Genomic_DNA"/>
</dbReference>
<sequence>MMVTKVKVKSDDGDVRTNKGFRHPPLILSHSGNTTTPVTMVARDGVTKVRKRQRFALTVVQTIFPRRKRRLHFSNIYSFKCGRNRFDDDHPYFKADDKPRYVTDYKSMYFFCYIESNIVIYVALYFCL</sequence>
<organism evidence="2 3">
    <name type="scientific">Ambrosia artemisiifolia</name>
    <name type="common">Common ragweed</name>
    <dbReference type="NCBI Taxonomy" id="4212"/>
    <lineage>
        <taxon>Eukaryota</taxon>
        <taxon>Viridiplantae</taxon>
        <taxon>Streptophyta</taxon>
        <taxon>Embryophyta</taxon>
        <taxon>Tracheophyta</taxon>
        <taxon>Spermatophyta</taxon>
        <taxon>Magnoliopsida</taxon>
        <taxon>eudicotyledons</taxon>
        <taxon>Gunneridae</taxon>
        <taxon>Pentapetalae</taxon>
        <taxon>asterids</taxon>
        <taxon>campanulids</taxon>
        <taxon>Asterales</taxon>
        <taxon>Asteraceae</taxon>
        <taxon>Asteroideae</taxon>
        <taxon>Heliantheae alliance</taxon>
        <taxon>Heliantheae</taxon>
        <taxon>Ambrosia</taxon>
    </lineage>
</organism>
<proteinExistence type="predicted"/>
<keyword evidence="1" id="KW-0472">Membrane</keyword>
<reference evidence="2" key="1">
    <citation type="submission" date="2022-06" db="EMBL/GenBank/DDBJ databases">
        <title>Uncovering the hologenomic basis of an extraordinary plant invasion.</title>
        <authorList>
            <person name="Bieker V.C."/>
            <person name="Martin M.D."/>
            <person name="Gilbert T."/>
            <person name="Hodgins K."/>
            <person name="Battlay P."/>
            <person name="Petersen B."/>
            <person name="Wilson J."/>
        </authorList>
    </citation>
    <scope>NUCLEOTIDE SEQUENCE</scope>
    <source>
        <strain evidence="2">AA19_3_7</strain>
        <tissue evidence="2">Leaf</tissue>
    </source>
</reference>
<keyword evidence="1" id="KW-1133">Transmembrane helix</keyword>
<name>A0AAD5GX44_AMBAR</name>
<keyword evidence="1" id="KW-0812">Transmembrane</keyword>
<gene>
    <name evidence="2" type="ORF">M8C21_007898</name>
</gene>